<organism evidence="1 2">
    <name type="scientific">Calderihabitans maritimus</name>
    <dbReference type="NCBI Taxonomy" id="1246530"/>
    <lineage>
        <taxon>Bacteria</taxon>
        <taxon>Bacillati</taxon>
        <taxon>Bacillota</taxon>
        <taxon>Clostridia</taxon>
        <taxon>Neomoorellales</taxon>
        <taxon>Calderihabitantaceae</taxon>
        <taxon>Calderihabitans</taxon>
    </lineage>
</organism>
<reference evidence="2" key="1">
    <citation type="journal article" date="2017" name="Appl. Environ. Microbiol.">
        <title>Genomic Analysis of Calderihabitans maritimus KKC1, a Thermophilic, Hydrogenogenic, Carboxydotrophic Bacterium Isolated from Marine Sediment.</title>
        <authorList>
            <person name="Omae K."/>
            <person name="Yoneda Y."/>
            <person name="Fukuyama Y."/>
            <person name="Yoshida T."/>
            <person name="Sako Y."/>
        </authorList>
    </citation>
    <scope>NUCLEOTIDE SEQUENCE [LARGE SCALE GENOMIC DNA]</scope>
    <source>
        <strain evidence="2">KKC1</strain>
    </source>
</reference>
<keyword evidence="2" id="KW-1185">Reference proteome</keyword>
<dbReference type="Pfam" id="PF15781">
    <property type="entry name" value="ParE-like_toxin"/>
    <property type="match status" value="1"/>
</dbReference>
<dbReference type="AlphaFoldDB" id="A0A1Z5HX38"/>
<dbReference type="SUPFAM" id="SSF143011">
    <property type="entry name" value="RelE-like"/>
    <property type="match status" value="1"/>
</dbReference>
<dbReference type="RefSeq" id="WP_088555109.1">
    <property type="nucleotide sequence ID" value="NZ_BDGJ01000197.1"/>
</dbReference>
<dbReference type="InterPro" id="IPR031552">
    <property type="entry name" value="ParE-like_toxin"/>
</dbReference>
<evidence type="ECO:0000313" key="1">
    <source>
        <dbReference type="EMBL" id="GAW94099.1"/>
    </source>
</evidence>
<dbReference type="Proteomes" id="UP000197032">
    <property type="component" value="Unassembled WGS sequence"/>
</dbReference>
<evidence type="ECO:0000313" key="2">
    <source>
        <dbReference type="Proteomes" id="UP000197032"/>
    </source>
</evidence>
<proteinExistence type="predicted"/>
<sequence>MYEIKYKRAAIKDIKKLDKAVQRTVISQIRQCAQNPDRGKTLHGNLHGLYSYGFTVRRI</sequence>
<name>A0A1Z5HX38_9FIRM</name>
<dbReference type="EMBL" id="BDGJ01000197">
    <property type="protein sequence ID" value="GAW94099.1"/>
    <property type="molecule type" value="Genomic_DNA"/>
</dbReference>
<gene>
    <name evidence="1" type="ORF">KKC1_32150</name>
</gene>
<comment type="caution">
    <text evidence="1">The sequence shown here is derived from an EMBL/GenBank/DDBJ whole genome shotgun (WGS) entry which is preliminary data.</text>
</comment>
<accession>A0A1Z5HX38</accession>
<dbReference type="Gene3D" id="3.30.2310.20">
    <property type="entry name" value="RelE-like"/>
    <property type="match status" value="1"/>
</dbReference>
<protein>
    <submittedName>
        <fullName evidence="1">Uncharacterized protein</fullName>
    </submittedName>
</protein>
<dbReference type="InterPro" id="IPR035093">
    <property type="entry name" value="RelE/ParE_toxin_dom_sf"/>
</dbReference>